<comment type="caution">
    <text evidence="2">The sequence shown here is derived from an EMBL/GenBank/DDBJ whole genome shotgun (WGS) entry which is preliminary data.</text>
</comment>
<proteinExistence type="predicted"/>
<keyword evidence="1" id="KW-1133">Transmembrane helix</keyword>
<sequence length="141" mass="15098">MGLAVVGLAAAGWAAFGDGPPAVGVLGAALALGALALAARVWRRCRRDRGEVYVVREHGLTRRAAGRLTVVPWTDIVSVTSARHRYPLARFLGRDVVCRCELKGGGTLRVSGFVEETELLVSAINGRQRRPAAQREPQRSA</sequence>
<feature type="transmembrane region" description="Helical" evidence="1">
    <location>
        <begin position="24"/>
        <end position="42"/>
    </location>
</feature>
<protein>
    <recommendedName>
        <fullName evidence="4">PH domain-containing protein</fullName>
    </recommendedName>
</protein>
<organism evidence="2 3">
    <name type="scientific">Streptomyces triticirhizae</name>
    <dbReference type="NCBI Taxonomy" id="2483353"/>
    <lineage>
        <taxon>Bacteria</taxon>
        <taxon>Bacillati</taxon>
        <taxon>Actinomycetota</taxon>
        <taxon>Actinomycetes</taxon>
        <taxon>Kitasatosporales</taxon>
        <taxon>Streptomycetaceae</taxon>
        <taxon>Streptomyces</taxon>
    </lineage>
</organism>
<keyword evidence="1" id="KW-0812">Transmembrane</keyword>
<dbReference type="AlphaFoldDB" id="A0A3M2M927"/>
<reference evidence="2 3" key="1">
    <citation type="submission" date="2018-10" db="EMBL/GenBank/DDBJ databases">
        <title>Isolation, diversity and antifungal activity of actinobacteria from wheat.</title>
        <authorList>
            <person name="Han C."/>
        </authorList>
    </citation>
    <scope>NUCLEOTIDE SEQUENCE [LARGE SCALE GENOMIC DNA]</scope>
    <source>
        <strain evidence="2 3">NEAU-YY642</strain>
    </source>
</reference>
<name>A0A3M2M927_9ACTN</name>
<keyword evidence="1" id="KW-0472">Membrane</keyword>
<evidence type="ECO:0000313" key="3">
    <source>
        <dbReference type="Proteomes" id="UP000278673"/>
    </source>
</evidence>
<dbReference type="EMBL" id="RFFJ01000004">
    <property type="protein sequence ID" value="RMI46056.1"/>
    <property type="molecule type" value="Genomic_DNA"/>
</dbReference>
<evidence type="ECO:0008006" key="4">
    <source>
        <dbReference type="Google" id="ProtNLM"/>
    </source>
</evidence>
<gene>
    <name evidence="2" type="ORF">EBN88_01890</name>
</gene>
<evidence type="ECO:0000256" key="1">
    <source>
        <dbReference type="SAM" id="Phobius"/>
    </source>
</evidence>
<keyword evidence="3" id="KW-1185">Reference proteome</keyword>
<dbReference type="Proteomes" id="UP000278673">
    <property type="component" value="Unassembled WGS sequence"/>
</dbReference>
<evidence type="ECO:0000313" key="2">
    <source>
        <dbReference type="EMBL" id="RMI46056.1"/>
    </source>
</evidence>
<accession>A0A3M2M927</accession>